<proteinExistence type="inferred from homology"/>
<dbReference type="InterPro" id="IPR014721">
    <property type="entry name" value="Ribsml_uS5_D2-typ_fold_subgr"/>
</dbReference>
<evidence type="ECO:0000256" key="3">
    <source>
        <dbReference type="ARBA" id="ARBA00023274"/>
    </source>
</evidence>
<keyword evidence="2 6" id="KW-0689">Ribosomal protein</keyword>
<evidence type="ECO:0000256" key="2">
    <source>
        <dbReference type="ARBA" id="ARBA00022980"/>
    </source>
</evidence>
<name>A0A1F4UNN9_UNCKA</name>
<organism evidence="6 7">
    <name type="scientific">candidate division WWE3 bacterium RBG_19FT_COMBO_34_6</name>
    <dbReference type="NCBI Taxonomy" id="1802612"/>
    <lineage>
        <taxon>Bacteria</taxon>
        <taxon>Katanobacteria</taxon>
    </lineage>
</organism>
<dbReference type="SUPFAM" id="SSF54211">
    <property type="entry name" value="Ribosomal protein S5 domain 2-like"/>
    <property type="match status" value="1"/>
</dbReference>
<sequence>MPSIDSKENLIIATGRRKTSTARVFLYPEKGDIFVNDIKIDDYYTKEIDRLSWKKPFHTLGIPHPLMQFRGTIKVEGSGRSSQLGAVVHALSRALAKYNEEYRKILRRNGFMTRDPRMVERKKYYLRKARKAPQYSKR</sequence>
<dbReference type="PANTHER" id="PTHR21569">
    <property type="entry name" value="RIBOSOMAL PROTEIN S9"/>
    <property type="match status" value="1"/>
</dbReference>
<dbReference type="GO" id="GO:0003723">
    <property type="term" value="F:RNA binding"/>
    <property type="evidence" value="ECO:0007669"/>
    <property type="project" value="TreeGrafter"/>
</dbReference>
<dbReference type="GO" id="GO:0006412">
    <property type="term" value="P:translation"/>
    <property type="evidence" value="ECO:0007669"/>
    <property type="project" value="InterPro"/>
</dbReference>
<dbReference type="InterPro" id="IPR023035">
    <property type="entry name" value="Ribosomal_uS9_bac/plastid"/>
</dbReference>
<protein>
    <recommendedName>
        <fullName evidence="4">Small ribosomal subunit protein uS9</fullName>
    </recommendedName>
    <alternativeName>
        <fullName evidence="5">30S ribosomal protein S9</fullName>
    </alternativeName>
</protein>
<dbReference type="AlphaFoldDB" id="A0A1F4UNN9"/>
<keyword evidence="3" id="KW-0687">Ribonucleoprotein</keyword>
<evidence type="ECO:0000256" key="5">
    <source>
        <dbReference type="ARBA" id="ARBA00035523"/>
    </source>
</evidence>
<dbReference type="PANTHER" id="PTHR21569:SF1">
    <property type="entry name" value="SMALL RIBOSOMAL SUBUNIT PROTEIN US9M"/>
    <property type="match status" value="1"/>
</dbReference>
<accession>A0A1F4UNN9</accession>
<dbReference type="EMBL" id="MEUV01000002">
    <property type="protein sequence ID" value="OGC46482.1"/>
    <property type="molecule type" value="Genomic_DNA"/>
</dbReference>
<comment type="caution">
    <text evidence="6">The sequence shown here is derived from an EMBL/GenBank/DDBJ whole genome shotgun (WGS) entry which is preliminary data.</text>
</comment>
<gene>
    <name evidence="6" type="ORF">A2V49_04020</name>
</gene>
<reference evidence="6 7" key="1">
    <citation type="journal article" date="2016" name="Nat. Commun.">
        <title>Thousands of microbial genomes shed light on interconnected biogeochemical processes in an aquifer system.</title>
        <authorList>
            <person name="Anantharaman K."/>
            <person name="Brown C.T."/>
            <person name="Hug L.A."/>
            <person name="Sharon I."/>
            <person name="Castelle C.J."/>
            <person name="Probst A.J."/>
            <person name="Thomas B.C."/>
            <person name="Singh A."/>
            <person name="Wilkins M.J."/>
            <person name="Karaoz U."/>
            <person name="Brodie E.L."/>
            <person name="Williams K.H."/>
            <person name="Hubbard S.S."/>
            <person name="Banfield J.F."/>
        </authorList>
    </citation>
    <scope>NUCLEOTIDE SEQUENCE [LARGE SCALE GENOMIC DNA]</scope>
</reference>
<evidence type="ECO:0000313" key="7">
    <source>
        <dbReference type="Proteomes" id="UP000178615"/>
    </source>
</evidence>
<dbReference type="GO" id="GO:0022627">
    <property type="term" value="C:cytosolic small ribosomal subunit"/>
    <property type="evidence" value="ECO:0007669"/>
    <property type="project" value="TreeGrafter"/>
</dbReference>
<dbReference type="InterPro" id="IPR000754">
    <property type="entry name" value="Ribosomal_uS9"/>
</dbReference>
<evidence type="ECO:0000256" key="1">
    <source>
        <dbReference type="ARBA" id="ARBA00005251"/>
    </source>
</evidence>
<dbReference type="NCBIfam" id="NF001099">
    <property type="entry name" value="PRK00132.1"/>
    <property type="match status" value="1"/>
</dbReference>
<dbReference type="InterPro" id="IPR020568">
    <property type="entry name" value="Ribosomal_Su5_D2-typ_SF"/>
</dbReference>
<evidence type="ECO:0000256" key="4">
    <source>
        <dbReference type="ARBA" id="ARBA00035259"/>
    </source>
</evidence>
<dbReference type="Proteomes" id="UP000178615">
    <property type="component" value="Unassembled WGS sequence"/>
</dbReference>
<comment type="similarity">
    <text evidence="1">Belongs to the universal ribosomal protein uS9 family.</text>
</comment>
<evidence type="ECO:0000313" key="6">
    <source>
        <dbReference type="EMBL" id="OGC46482.1"/>
    </source>
</evidence>
<dbReference type="Gene3D" id="3.30.230.10">
    <property type="match status" value="1"/>
</dbReference>
<dbReference type="Pfam" id="PF00380">
    <property type="entry name" value="Ribosomal_S9"/>
    <property type="match status" value="1"/>
</dbReference>
<dbReference type="GO" id="GO:0003735">
    <property type="term" value="F:structural constituent of ribosome"/>
    <property type="evidence" value="ECO:0007669"/>
    <property type="project" value="InterPro"/>
</dbReference>